<sequence>MGIVSTTNIQLWNKAAMLVANVFIRTSLKQECPLPFTL</sequence>
<dbReference type="Proteomes" id="UP000316733">
    <property type="component" value="Segment"/>
</dbReference>
<organism evidence="1 2">
    <name type="scientific">Pseudomonas phage vB_PaeM_PA5oct</name>
    <dbReference type="NCBI Taxonomy" id="2163605"/>
    <lineage>
        <taxon>Viruses</taxon>
        <taxon>Duplodnaviria</taxon>
        <taxon>Heunggongvirae</taxon>
        <taxon>Uroviricota</taxon>
        <taxon>Caudoviricetes</taxon>
        <taxon>Arenbergviridae</taxon>
        <taxon>Wroclawvirus</taxon>
        <taxon>Wroclawvirus PA5oct</taxon>
    </lineage>
</organism>
<protein>
    <submittedName>
        <fullName evidence="1">Uncharacterized protein</fullName>
    </submittedName>
</protein>
<gene>
    <name evidence="1" type="ORF">EST35_0143</name>
</gene>
<name>A0A4Y5JUF2_9CAUD</name>
<evidence type="ECO:0000313" key="2">
    <source>
        <dbReference type="Proteomes" id="UP000316733"/>
    </source>
</evidence>
<dbReference type="EMBL" id="MK797984">
    <property type="protein sequence ID" value="QCG76025.1"/>
    <property type="molecule type" value="Genomic_DNA"/>
</dbReference>
<evidence type="ECO:0000313" key="1">
    <source>
        <dbReference type="EMBL" id="QCG76025.1"/>
    </source>
</evidence>
<reference evidence="2" key="1">
    <citation type="journal article" date="2020" name="bioRxiv">
        <title>Integrative omics analysis of Pseudomonas aeruginosa virus PA5oct highlights the molecular complexity of jumbo phages.</title>
        <authorList>
            <person name="Lood C."/>
            <person name="Danis-Wlodarczyk K."/>
            <person name="Blasdel B.G."/>
            <person name="Jang H.B."/>
            <person name="Vandenheuvel D."/>
            <person name="Briers Y."/>
            <person name="Noben J.-P."/>
            <person name="van Noort V."/>
            <person name="Drulis-Kawa Z."/>
            <person name="Lavigne R."/>
        </authorList>
    </citation>
    <scope>NUCLEOTIDE SEQUENCE [LARGE SCALE GENOMIC DNA]</scope>
</reference>
<keyword evidence="2" id="KW-1185">Reference proteome</keyword>
<proteinExistence type="predicted"/>
<accession>A0A4Y5JUF2</accession>